<proteinExistence type="inferred from homology"/>
<dbReference type="SUPFAM" id="SSF54909">
    <property type="entry name" value="Dimeric alpha+beta barrel"/>
    <property type="match status" value="1"/>
</dbReference>
<dbReference type="Gene3D" id="3.30.70.1060">
    <property type="entry name" value="Dimeric alpha+beta barrel"/>
    <property type="match status" value="1"/>
</dbReference>
<dbReference type="KEGG" id="gcr:GcLGCM259_0796"/>
<accession>A0A5B7WRQ1</accession>
<evidence type="ECO:0000256" key="1">
    <source>
        <dbReference type="ARBA" id="ARBA00007689"/>
    </source>
</evidence>
<evidence type="ECO:0000313" key="3">
    <source>
        <dbReference type="EMBL" id="QCY46552.1"/>
    </source>
</evidence>
<dbReference type="InterPro" id="IPR011008">
    <property type="entry name" value="Dimeric_a/b-barrel"/>
</dbReference>
<organism evidence="3 4">
    <name type="scientific">Glutamicibacter creatinolyticus</name>
    <dbReference type="NCBI Taxonomy" id="162496"/>
    <lineage>
        <taxon>Bacteria</taxon>
        <taxon>Bacillati</taxon>
        <taxon>Actinomycetota</taxon>
        <taxon>Actinomycetes</taxon>
        <taxon>Micrococcales</taxon>
        <taxon>Micrococcaceae</taxon>
        <taxon>Glutamicibacter</taxon>
    </lineage>
</organism>
<dbReference type="Proteomes" id="UP000307000">
    <property type="component" value="Chromosome"/>
</dbReference>
<name>A0A5B7WRQ1_9MICC</name>
<dbReference type="RefSeq" id="WP_138173352.1">
    <property type="nucleotide sequence ID" value="NZ_CP034412.1"/>
</dbReference>
<evidence type="ECO:0000313" key="4">
    <source>
        <dbReference type="Proteomes" id="UP000307000"/>
    </source>
</evidence>
<comment type="similarity">
    <text evidence="1">Belongs to the YciI family.</text>
</comment>
<feature type="domain" description="YCII-related" evidence="2">
    <location>
        <begin position="5"/>
        <end position="89"/>
    </location>
</feature>
<protein>
    <recommendedName>
        <fullName evidence="2">YCII-related domain-containing protein</fullName>
    </recommendedName>
</protein>
<dbReference type="InterPro" id="IPR005545">
    <property type="entry name" value="YCII"/>
</dbReference>
<dbReference type="EMBL" id="CP034412">
    <property type="protein sequence ID" value="QCY46552.1"/>
    <property type="molecule type" value="Genomic_DNA"/>
</dbReference>
<dbReference type="Pfam" id="PF03795">
    <property type="entry name" value="YCII"/>
    <property type="match status" value="1"/>
</dbReference>
<reference evidence="3 4" key="1">
    <citation type="submission" date="2018-12" db="EMBL/GenBank/DDBJ databases">
        <title>Complete Genome Sequence of Glutamicibacter creatinolyticus strain LGCM259,isolated from an abscess of a 12-year-old mare in Italy.</title>
        <authorList>
            <person name="Santos R.G."/>
            <person name="Silva A.L."/>
            <person name="Seyffert N."/>
            <person name="Castro T.L.P."/>
            <person name="Attili A.R."/>
            <person name="Rifici C."/>
            <person name="Mazzullo G."/>
            <person name="Brenig B."/>
            <person name="Venanzi F."/>
            <person name="Azevedo V."/>
        </authorList>
    </citation>
    <scope>NUCLEOTIDE SEQUENCE [LARGE SCALE GENOMIC DNA]</scope>
    <source>
        <strain evidence="3 4">LGCM 259</strain>
    </source>
</reference>
<keyword evidence="4" id="KW-1185">Reference proteome</keyword>
<gene>
    <name evidence="3" type="ORF">GcLGCM259_0796</name>
</gene>
<dbReference type="AlphaFoldDB" id="A0A5B7WRQ1"/>
<sequence length="100" mass="11229">MKVFAVEYVYAEDSEELRNEHRPTHRGYLSEFLESDGPVQLLASGPCPITDGALLIMRAESEEALRKVLDEDPFNKTGALDKTVITQWNPVTGLLKEYSS</sequence>
<evidence type="ECO:0000259" key="2">
    <source>
        <dbReference type="Pfam" id="PF03795"/>
    </source>
</evidence>